<dbReference type="PIRSF" id="PIRSF038959">
    <property type="entry name" value="SdpI"/>
    <property type="match status" value="1"/>
</dbReference>
<dbReference type="PANTHER" id="PTHR37810:SF5">
    <property type="entry name" value="IMMUNITY PROTEIN SDPI"/>
    <property type="match status" value="1"/>
</dbReference>
<keyword evidence="4" id="KW-1185">Reference proteome</keyword>
<name>A0ABT9CG34_9BACL</name>
<feature type="transmembrane region" description="Helical" evidence="1">
    <location>
        <begin position="121"/>
        <end position="141"/>
    </location>
</feature>
<dbReference type="InterPro" id="IPR025962">
    <property type="entry name" value="SdpI/YhfL"/>
</dbReference>
<dbReference type="Pfam" id="PF13630">
    <property type="entry name" value="SdpI"/>
    <property type="match status" value="1"/>
</dbReference>
<evidence type="ECO:0000313" key="3">
    <source>
        <dbReference type="EMBL" id="MDO7908249.1"/>
    </source>
</evidence>
<proteinExistence type="predicted"/>
<evidence type="ECO:0000259" key="2">
    <source>
        <dbReference type="Pfam" id="PF07853"/>
    </source>
</evidence>
<dbReference type="InterPro" id="IPR012867">
    <property type="entry name" value="DUF1648"/>
</dbReference>
<dbReference type="RefSeq" id="WP_305025473.1">
    <property type="nucleotide sequence ID" value="NZ_JAUQTB010000014.1"/>
</dbReference>
<keyword evidence="1" id="KW-0812">Transmembrane</keyword>
<evidence type="ECO:0000313" key="4">
    <source>
        <dbReference type="Proteomes" id="UP001240171"/>
    </source>
</evidence>
<keyword evidence="1" id="KW-1133">Transmembrane helix</keyword>
<comment type="caution">
    <text evidence="3">The sequence shown here is derived from an EMBL/GenBank/DDBJ whole genome shotgun (WGS) entry which is preliminary data.</text>
</comment>
<organism evidence="3 4">
    <name type="scientific">Paenibacillus lacisoli</name>
    <dbReference type="NCBI Taxonomy" id="3064525"/>
    <lineage>
        <taxon>Bacteria</taxon>
        <taxon>Bacillati</taxon>
        <taxon>Bacillota</taxon>
        <taxon>Bacilli</taxon>
        <taxon>Bacillales</taxon>
        <taxon>Paenibacillaceae</taxon>
        <taxon>Paenibacillus</taxon>
    </lineage>
</organism>
<dbReference type="InterPro" id="IPR026272">
    <property type="entry name" value="SdpI"/>
</dbReference>
<reference evidence="3 4" key="1">
    <citation type="submission" date="2023-07" db="EMBL/GenBank/DDBJ databases">
        <title>Paenibacillus sp. JX-17 nov. isolated from soil.</title>
        <authorList>
            <person name="Wan Y."/>
            <person name="Liu B."/>
        </authorList>
    </citation>
    <scope>NUCLEOTIDE SEQUENCE [LARGE SCALE GENOMIC DNA]</scope>
    <source>
        <strain evidence="3 4">JX-17</strain>
    </source>
</reference>
<evidence type="ECO:0000256" key="1">
    <source>
        <dbReference type="SAM" id="Phobius"/>
    </source>
</evidence>
<keyword evidence="1" id="KW-0472">Membrane</keyword>
<sequence length="215" mass="23659">MRKINVWIVLAAAAALVPFAFYSYVYPDLGETLPIHFNGHGEADRFVSKSSPDVWMLCALGVIGFGIMMAIRSVMAAKKSHASAAIKLFDQSLLLTTVLFSGIGVFALMEGMEQVSWGAEGVIHFVILLLGLIFMLTGNYMPKLRRNAWAGIRTPVTMKDDAAWFKAQRRGGRVFMIGGLLTMLAALLPGELSWVMAIAIFLVMMIFSLIYGFKN</sequence>
<dbReference type="PANTHER" id="PTHR37810">
    <property type="entry name" value="IMMUNITY PROTEIN SDPI"/>
    <property type="match status" value="1"/>
</dbReference>
<dbReference type="Proteomes" id="UP001240171">
    <property type="component" value="Unassembled WGS sequence"/>
</dbReference>
<accession>A0ABT9CG34</accession>
<feature type="domain" description="DUF1648" evidence="2">
    <location>
        <begin position="15"/>
        <end position="61"/>
    </location>
</feature>
<dbReference type="EMBL" id="JAUQTB010000014">
    <property type="protein sequence ID" value="MDO7908249.1"/>
    <property type="molecule type" value="Genomic_DNA"/>
</dbReference>
<protein>
    <submittedName>
        <fullName evidence="3">SdpI family protein</fullName>
    </submittedName>
</protein>
<dbReference type="Pfam" id="PF07853">
    <property type="entry name" value="DUF1648"/>
    <property type="match status" value="1"/>
</dbReference>
<feature type="transmembrane region" description="Helical" evidence="1">
    <location>
        <begin position="171"/>
        <end position="188"/>
    </location>
</feature>
<feature type="transmembrane region" description="Helical" evidence="1">
    <location>
        <begin position="92"/>
        <end position="109"/>
    </location>
</feature>
<gene>
    <name evidence="3" type="ORF">Q5741_17750</name>
</gene>
<feature type="transmembrane region" description="Helical" evidence="1">
    <location>
        <begin position="194"/>
        <end position="213"/>
    </location>
</feature>
<feature type="transmembrane region" description="Helical" evidence="1">
    <location>
        <begin position="7"/>
        <end position="25"/>
    </location>
</feature>
<feature type="transmembrane region" description="Helical" evidence="1">
    <location>
        <begin position="54"/>
        <end position="71"/>
    </location>
</feature>